<dbReference type="PANTHER" id="PTHR45398">
    <property type="match status" value="1"/>
</dbReference>
<sequence>MAVDRVEVPAGADPRVLAEELAASVRLDPEQGEMVRATWLDVSAGQSGLLLLTVHHLAVDGVSWRLLGPELAAGLAGERLPESTGTSFARWARLLTQEAVRPELADVESAWWERMLTGPDARIAGGRGVGGRRAVLTVELTPEVTEAALSEVTAAFHCGPDAVLLTALAAAAVRRRDAGSGLLVHLEGHGREALATPADISRTVGWFTTQYPVRVDAGAALGPDFWQPAQDAAGEALKQVKEQLRAVPSGGLGWGLLRHLNPDTAPKLAALPVPDLRFNYLGRFSGGDTADGELLGMAAEALPLGHAVEVDALVLERGGGRLCLNAGFSYARGELGEDEVQELARLWCEAIEVLVEHTRRAGTGGHASSDFPLVDLSSDQLALLEDDLDFEPADEDGEGDD</sequence>
<organism evidence="2 3">
    <name type="scientific">Streptomyces machairae</name>
    <dbReference type="NCBI Taxonomy" id="3134109"/>
    <lineage>
        <taxon>Bacteria</taxon>
        <taxon>Bacillati</taxon>
        <taxon>Actinomycetota</taxon>
        <taxon>Actinomycetes</taxon>
        <taxon>Kitasatosporales</taxon>
        <taxon>Streptomycetaceae</taxon>
        <taxon>Streptomyces</taxon>
    </lineage>
</organism>
<dbReference type="SUPFAM" id="SSF52777">
    <property type="entry name" value="CoA-dependent acyltransferases"/>
    <property type="match status" value="2"/>
</dbReference>
<dbReference type="InterPro" id="IPR023213">
    <property type="entry name" value="CAT-like_dom_sf"/>
</dbReference>
<name>A0ABU8URZ2_9ACTN</name>
<dbReference type="PANTHER" id="PTHR45398:SF1">
    <property type="entry name" value="ENZYME, PUTATIVE (JCVI)-RELATED"/>
    <property type="match status" value="1"/>
</dbReference>
<evidence type="ECO:0000313" key="3">
    <source>
        <dbReference type="Proteomes" id="UP001376459"/>
    </source>
</evidence>
<reference evidence="2 3" key="1">
    <citation type="submission" date="2024-03" db="EMBL/GenBank/DDBJ databases">
        <title>Novel Streptomyces species of biotechnological and ecological value are a feature of Machair soil.</title>
        <authorList>
            <person name="Prole J.R."/>
            <person name="Goodfellow M."/>
            <person name="Allenby N."/>
            <person name="Ward A.C."/>
        </authorList>
    </citation>
    <scope>NUCLEOTIDE SEQUENCE [LARGE SCALE GENOMIC DNA]</scope>
    <source>
        <strain evidence="2 3">MS1.AVA.1</strain>
    </source>
</reference>
<dbReference type="EMBL" id="JBBKAK010000001">
    <property type="protein sequence ID" value="MEJ8671126.1"/>
    <property type="molecule type" value="Genomic_DNA"/>
</dbReference>
<proteinExistence type="predicted"/>
<gene>
    <name evidence="2" type="ORF">WKI71_30220</name>
</gene>
<dbReference type="InterPro" id="IPR010060">
    <property type="entry name" value="NRPS_synth"/>
</dbReference>
<evidence type="ECO:0000313" key="2">
    <source>
        <dbReference type="EMBL" id="MEJ8671126.1"/>
    </source>
</evidence>
<dbReference type="Pfam" id="PF00668">
    <property type="entry name" value="Condensation"/>
    <property type="match status" value="1"/>
</dbReference>
<accession>A0ABU8URZ2</accession>
<evidence type="ECO:0000259" key="1">
    <source>
        <dbReference type="Pfam" id="PF00668"/>
    </source>
</evidence>
<protein>
    <submittedName>
        <fullName evidence="2">Condensation domain-containing protein</fullName>
    </submittedName>
</protein>
<dbReference type="Gene3D" id="3.30.559.10">
    <property type="entry name" value="Chloramphenicol acetyltransferase-like domain"/>
    <property type="match status" value="1"/>
</dbReference>
<dbReference type="InterPro" id="IPR001242">
    <property type="entry name" value="Condensation_dom"/>
</dbReference>
<keyword evidence="3" id="KW-1185">Reference proteome</keyword>
<dbReference type="NCBIfam" id="TIGR01720">
    <property type="entry name" value="NRPS-para261"/>
    <property type="match status" value="1"/>
</dbReference>
<dbReference type="Proteomes" id="UP001376459">
    <property type="component" value="Unassembled WGS sequence"/>
</dbReference>
<feature type="domain" description="Condensation" evidence="1">
    <location>
        <begin position="27"/>
        <end position="359"/>
    </location>
</feature>
<comment type="caution">
    <text evidence="2">The sequence shown here is derived from an EMBL/GenBank/DDBJ whole genome shotgun (WGS) entry which is preliminary data.</text>
</comment>
<dbReference type="Gene3D" id="3.30.559.30">
    <property type="entry name" value="Nonribosomal peptide synthetase, condensation domain"/>
    <property type="match status" value="1"/>
</dbReference>